<sequence length="211" mass="23581">MIGFLFTEYSLTPNDMRKTVLAIFGLALVLNFSLAQEATYFEEKEKTKKELRKEKKEEKAKLREEKQAVGVKLIESRDFVLMAKTINGVNGATVPVRETMNFVRIDKGTVTVQYGEPGRSGGANGLGGVTFKGRIQNFRVSDKGGRKGYNAILNFTSPLNANIMSVSIFIWGDKAQARFFNGERNVTFDGKYAKASETKLWESSLNNVSRN</sequence>
<protein>
    <recommendedName>
        <fullName evidence="4">DUF4251 domain-containing protein</fullName>
    </recommendedName>
</protein>
<dbReference type="InterPro" id="IPR025347">
    <property type="entry name" value="DUF4251"/>
</dbReference>
<organism evidence="2 3">
    <name type="scientific">Roseivirga misakiensis</name>
    <dbReference type="NCBI Taxonomy" id="1563681"/>
    <lineage>
        <taxon>Bacteria</taxon>
        <taxon>Pseudomonadati</taxon>
        <taxon>Bacteroidota</taxon>
        <taxon>Cytophagia</taxon>
        <taxon>Cytophagales</taxon>
        <taxon>Roseivirgaceae</taxon>
        <taxon>Roseivirga</taxon>
    </lineage>
</organism>
<dbReference type="EMBL" id="MDGQ01000005">
    <property type="protein sequence ID" value="OEK04121.1"/>
    <property type="molecule type" value="Genomic_DNA"/>
</dbReference>
<accession>A0A1E5SYD1</accession>
<dbReference type="Pfam" id="PF14059">
    <property type="entry name" value="DUF4251"/>
    <property type="match status" value="1"/>
</dbReference>
<evidence type="ECO:0000313" key="2">
    <source>
        <dbReference type="EMBL" id="OEK04121.1"/>
    </source>
</evidence>
<evidence type="ECO:0000313" key="3">
    <source>
        <dbReference type="Proteomes" id="UP000095552"/>
    </source>
</evidence>
<dbReference type="AlphaFoldDB" id="A0A1E5SYD1"/>
<proteinExistence type="predicted"/>
<keyword evidence="3" id="KW-1185">Reference proteome</keyword>
<dbReference type="Proteomes" id="UP000095552">
    <property type="component" value="Unassembled WGS sequence"/>
</dbReference>
<comment type="caution">
    <text evidence="2">The sequence shown here is derived from an EMBL/GenBank/DDBJ whole genome shotgun (WGS) entry which is preliminary data.</text>
</comment>
<evidence type="ECO:0008006" key="4">
    <source>
        <dbReference type="Google" id="ProtNLM"/>
    </source>
</evidence>
<keyword evidence="1" id="KW-0175">Coiled coil</keyword>
<gene>
    <name evidence="2" type="ORF">BFP71_11585</name>
</gene>
<reference evidence="2 3" key="1">
    <citation type="submission" date="2016-08" db="EMBL/GenBank/DDBJ databases">
        <title>Draft genome of Fabibacter sp. strain SK-8.</title>
        <authorList>
            <person name="Wong S.-K."/>
            <person name="Hamasaki K."/>
            <person name="Yoshizawa S."/>
        </authorList>
    </citation>
    <scope>NUCLEOTIDE SEQUENCE [LARGE SCALE GENOMIC DNA]</scope>
    <source>
        <strain evidence="2 3">SK-8</strain>
    </source>
</reference>
<dbReference type="STRING" id="1563681.BFP71_11585"/>
<name>A0A1E5SYD1_9BACT</name>
<evidence type="ECO:0000256" key="1">
    <source>
        <dbReference type="SAM" id="Coils"/>
    </source>
</evidence>
<dbReference type="Gene3D" id="2.40.128.410">
    <property type="match status" value="1"/>
</dbReference>
<feature type="coiled-coil region" evidence="1">
    <location>
        <begin position="37"/>
        <end position="72"/>
    </location>
</feature>